<reference evidence="2 3" key="1">
    <citation type="submission" date="2020-10" db="EMBL/GenBank/DDBJ databases">
        <authorList>
            <person name="Castelo-Branco R."/>
            <person name="Eusebio N."/>
            <person name="Adriana R."/>
            <person name="Vieira A."/>
            <person name="Brugerolle De Fraissinette N."/>
            <person name="Rezende De Castro R."/>
            <person name="Schneider M.P."/>
            <person name="Vasconcelos V."/>
            <person name="Leao P.N."/>
        </authorList>
    </citation>
    <scope>NUCLEOTIDE SEQUENCE [LARGE SCALE GENOMIC DNA]</scope>
    <source>
        <strain evidence="2 3">LEGE 00031</strain>
    </source>
</reference>
<accession>A0ABR9VS73</accession>
<evidence type="ECO:0000313" key="2">
    <source>
        <dbReference type="EMBL" id="MBE9253886.1"/>
    </source>
</evidence>
<dbReference type="RefSeq" id="WP_194019620.1">
    <property type="nucleotide sequence ID" value="NZ_JADEVV010000019.1"/>
</dbReference>
<feature type="domain" description="DUF5615" evidence="1">
    <location>
        <begin position="9"/>
        <end position="104"/>
    </location>
</feature>
<evidence type="ECO:0000259" key="1">
    <source>
        <dbReference type="Pfam" id="PF18480"/>
    </source>
</evidence>
<dbReference type="InterPro" id="IPR041049">
    <property type="entry name" value="DUF5615"/>
</dbReference>
<name>A0ABR9VS73_9SYNC</name>
<proteinExistence type="predicted"/>
<sequence length="135" mass="15010">MIELTNPFKLLIDEDLSPSIAQVISQKLGIEAVAVRDRGLINAEDQAVFEYAYKNDYIVVTANIKDFEQIAGATEIHPGIIFICNGELIRAEQVEVVTLAAIALAEEMVTGRDMINRVLYVEIDGSLRFEPMPDQ</sequence>
<evidence type="ECO:0000313" key="3">
    <source>
        <dbReference type="Proteomes" id="UP000658720"/>
    </source>
</evidence>
<keyword evidence="3" id="KW-1185">Reference proteome</keyword>
<comment type="caution">
    <text evidence="2">The sequence shown here is derived from an EMBL/GenBank/DDBJ whole genome shotgun (WGS) entry which is preliminary data.</text>
</comment>
<dbReference type="Proteomes" id="UP000658720">
    <property type="component" value="Unassembled WGS sequence"/>
</dbReference>
<protein>
    <submittedName>
        <fullName evidence="2">DUF5615 family PIN-like protein</fullName>
    </submittedName>
</protein>
<dbReference type="EMBL" id="JADEVV010000019">
    <property type="protein sequence ID" value="MBE9253886.1"/>
    <property type="molecule type" value="Genomic_DNA"/>
</dbReference>
<gene>
    <name evidence="2" type="ORF">IQ217_08520</name>
</gene>
<dbReference type="Pfam" id="PF18480">
    <property type="entry name" value="DUF5615"/>
    <property type="match status" value="1"/>
</dbReference>
<organism evidence="2 3">
    <name type="scientific">Synechocystis salina LEGE 00031</name>
    <dbReference type="NCBI Taxonomy" id="1828736"/>
    <lineage>
        <taxon>Bacteria</taxon>
        <taxon>Bacillati</taxon>
        <taxon>Cyanobacteriota</taxon>
        <taxon>Cyanophyceae</taxon>
        <taxon>Synechococcales</taxon>
        <taxon>Merismopediaceae</taxon>
        <taxon>Synechocystis</taxon>
    </lineage>
</organism>